<proteinExistence type="predicted"/>
<dbReference type="EMBL" id="CP001821">
    <property type="protein sequence ID" value="ACZ29825.1"/>
    <property type="molecule type" value="Genomic_DNA"/>
</dbReference>
<dbReference type="OrthoDB" id="5148252at2"/>
<name>D1BXL5_XYLCX</name>
<organism evidence="1 2">
    <name type="scientific">Xylanimonas cellulosilytica (strain DSM 15894 / JCM 12276 / CECT 5975 / KCTC 9989 / LMG 20990 / NBRC 107835 / XIL07)</name>
    <dbReference type="NCBI Taxonomy" id="446471"/>
    <lineage>
        <taxon>Bacteria</taxon>
        <taxon>Bacillati</taxon>
        <taxon>Actinomycetota</taxon>
        <taxon>Actinomycetes</taxon>
        <taxon>Micrococcales</taxon>
        <taxon>Promicromonosporaceae</taxon>
        <taxon>Xylanimonas</taxon>
    </lineage>
</organism>
<gene>
    <name evidence="1" type="ordered locus">Xcel_0787</name>
</gene>
<accession>D1BXL5</accession>
<dbReference type="AlphaFoldDB" id="D1BXL5"/>
<reference evidence="2" key="1">
    <citation type="submission" date="2009-11" db="EMBL/GenBank/DDBJ databases">
        <title>The complete chromosome of Xylanimonas cellulosilytica DSM 15894.</title>
        <authorList>
            <consortium name="US DOE Joint Genome Institute (JGI-PGF)"/>
            <person name="Lucas S."/>
            <person name="Copeland A."/>
            <person name="Lapidus A."/>
            <person name="Glavina del Rio T."/>
            <person name="Dalin E."/>
            <person name="Tice H."/>
            <person name="Bruce D."/>
            <person name="Goodwin L."/>
            <person name="Pitluck S."/>
            <person name="Kyrpides N."/>
            <person name="Mavromatis K."/>
            <person name="Ivanova N."/>
            <person name="Mikhailova N."/>
            <person name="Foster B."/>
            <person name="Clum A."/>
            <person name="Brettin T."/>
            <person name="Detter J.C."/>
            <person name="Han C."/>
            <person name="Larimer F."/>
            <person name="Land M."/>
            <person name="Hauser L."/>
            <person name="Markowitz V."/>
            <person name="Cheng J.F."/>
            <person name="Hugenholtz P."/>
            <person name="Woyke T."/>
            <person name="Wu D."/>
            <person name="Gehrich-Schroeter G."/>
            <person name="Schneider S."/>
            <person name="Pukall S.R."/>
            <person name="Klenk H.P."/>
            <person name="Eisen J.A."/>
        </authorList>
    </citation>
    <scope>NUCLEOTIDE SEQUENCE [LARGE SCALE GENOMIC DNA]</scope>
    <source>
        <strain evidence="2">DSM 15894 / CECT 5975 / LMG 20990 / XIL07</strain>
    </source>
</reference>
<keyword evidence="2" id="KW-1185">Reference proteome</keyword>
<evidence type="ECO:0000313" key="2">
    <source>
        <dbReference type="Proteomes" id="UP000002255"/>
    </source>
</evidence>
<reference evidence="1 2" key="2">
    <citation type="journal article" date="2010" name="Stand. Genomic Sci.">
        <title>Complete genome sequence of Xylanimonas cellulosilytica type strain (XIL07).</title>
        <authorList>
            <person name="Foster B."/>
            <person name="Pukall R."/>
            <person name="Abt B."/>
            <person name="Nolan M."/>
            <person name="Glavina Del Rio T."/>
            <person name="Chen F."/>
            <person name="Lucas S."/>
            <person name="Tice H."/>
            <person name="Pitluck S."/>
            <person name="Cheng J.-F."/>
            <person name="Chertkov O."/>
            <person name="Brettin T."/>
            <person name="Han C."/>
            <person name="Detter J.C."/>
            <person name="Bruce D."/>
            <person name="Goodwin L."/>
            <person name="Ivanova N."/>
            <person name="Mavromatis K."/>
            <person name="Pati A."/>
            <person name="Mikhailova N."/>
            <person name="Chen A."/>
            <person name="Palaniappan K."/>
            <person name="Land M."/>
            <person name="Hauser L."/>
            <person name="Chang Y.-J."/>
            <person name="Jeffries C.D."/>
            <person name="Chain P."/>
            <person name="Rohde M."/>
            <person name="Goeker M."/>
            <person name="Bristow J."/>
            <person name="Eisen J.A."/>
            <person name="Markowitz V."/>
            <person name="Hugenholtz P."/>
            <person name="Kyrpides N.C."/>
            <person name="Klenk H.-P."/>
            <person name="Lapidus A."/>
        </authorList>
    </citation>
    <scope>NUCLEOTIDE SEQUENCE [LARGE SCALE GENOMIC DNA]</scope>
    <source>
        <strain evidence="2">DSM 15894 / CECT 5975 / LMG 20990 / XIL07</strain>
    </source>
</reference>
<dbReference type="HOGENOM" id="CLU_2903367_0_0_11"/>
<dbReference type="Proteomes" id="UP000002255">
    <property type="component" value="Chromosome"/>
</dbReference>
<dbReference type="RefSeq" id="WP_012877567.1">
    <property type="nucleotide sequence ID" value="NC_013530.1"/>
</dbReference>
<protein>
    <submittedName>
        <fullName evidence="1">Uncharacterized protein</fullName>
    </submittedName>
</protein>
<dbReference type="KEGG" id="xce:Xcel_0787"/>
<sequence>MEIMNFQPMATVAPTHALGIDAPSRLRAFTSTRPGYSSVAVKHTWHDGNRLAPDSAPGTPPA</sequence>
<dbReference type="STRING" id="446471.Xcel_0787"/>
<evidence type="ECO:0000313" key="1">
    <source>
        <dbReference type="EMBL" id="ACZ29825.1"/>
    </source>
</evidence>